<evidence type="ECO:0000313" key="5">
    <source>
        <dbReference type="Proteomes" id="UP000176377"/>
    </source>
</evidence>
<feature type="transmembrane region" description="Helical" evidence="2">
    <location>
        <begin position="25"/>
        <end position="46"/>
    </location>
</feature>
<organism evidence="4 5">
    <name type="scientific">Candidatus Kaiserbacteria bacterium RIFCSPHIGHO2_01_FULL_56_24</name>
    <dbReference type="NCBI Taxonomy" id="1798487"/>
    <lineage>
        <taxon>Bacteria</taxon>
        <taxon>Candidatus Kaiseribacteriota</taxon>
    </lineage>
</organism>
<evidence type="ECO:0000313" key="4">
    <source>
        <dbReference type="EMBL" id="OGG58700.1"/>
    </source>
</evidence>
<dbReference type="Gene3D" id="2.60.40.10">
    <property type="entry name" value="Immunoglobulins"/>
    <property type="match status" value="1"/>
</dbReference>
<accession>A0A1F6DBI7</accession>
<dbReference type="InterPro" id="IPR013783">
    <property type="entry name" value="Ig-like_fold"/>
</dbReference>
<name>A0A1F6DBI7_9BACT</name>
<protein>
    <recommendedName>
        <fullName evidence="3">CARDB domain-containing protein</fullName>
    </recommendedName>
</protein>
<dbReference type="Proteomes" id="UP000176377">
    <property type="component" value="Unassembled WGS sequence"/>
</dbReference>
<comment type="caution">
    <text evidence="4">The sequence shown here is derived from an EMBL/GenBank/DDBJ whole genome shotgun (WGS) entry which is preliminary data.</text>
</comment>
<feature type="region of interest" description="Disordered" evidence="1">
    <location>
        <begin position="175"/>
        <end position="198"/>
    </location>
</feature>
<reference evidence="4 5" key="1">
    <citation type="journal article" date="2016" name="Nat. Commun.">
        <title>Thousands of microbial genomes shed light on interconnected biogeochemical processes in an aquifer system.</title>
        <authorList>
            <person name="Anantharaman K."/>
            <person name="Brown C.T."/>
            <person name="Hug L.A."/>
            <person name="Sharon I."/>
            <person name="Castelle C.J."/>
            <person name="Probst A.J."/>
            <person name="Thomas B.C."/>
            <person name="Singh A."/>
            <person name="Wilkins M.J."/>
            <person name="Karaoz U."/>
            <person name="Brodie E.L."/>
            <person name="Williams K.H."/>
            <person name="Hubbard S.S."/>
            <person name="Banfield J.F."/>
        </authorList>
    </citation>
    <scope>NUCLEOTIDE SEQUENCE [LARGE SCALE GENOMIC DNA]</scope>
</reference>
<evidence type="ECO:0000256" key="1">
    <source>
        <dbReference type="SAM" id="MobiDB-lite"/>
    </source>
</evidence>
<keyword evidence="2" id="KW-1133">Transmembrane helix</keyword>
<keyword evidence="2" id="KW-0472">Membrane</keyword>
<dbReference type="AlphaFoldDB" id="A0A1F6DBI7"/>
<dbReference type="InterPro" id="IPR011635">
    <property type="entry name" value="CARDB"/>
</dbReference>
<feature type="domain" description="CARDB" evidence="3">
    <location>
        <begin position="242"/>
        <end position="327"/>
    </location>
</feature>
<keyword evidence="2" id="KW-0812">Transmembrane</keyword>
<gene>
    <name evidence="4" type="ORF">A2765_06615</name>
</gene>
<sequence>MADPQKQDAPEHEPERQESRSMAMLSNALAIIGFIILIIIVVWGLIHIASLSSISWGSIFSSKPRVEIVAPKNATSGESVALTWKYTGKEAGTFSFLYKCAQNVHLLTSKSGTSNVMTRIPCGTAINVGSSTAATVVPVNNTEASVPVSMTIMFASQDGKTRAEGVAIVDVAPKAGATPPVETPEQPATKPTTSKPSYSAKPAVALVPHAASGPADLRVAMITVGVMHPSGALINRMPTSPYDIIGVEFDIANVGGSATGSWYFSGQLPTGGSVYPYHSPTQISLAPGEHIVSVLRFSPNMRPGTVTITADPSNIVREANETNNTVSQNI</sequence>
<proteinExistence type="predicted"/>
<dbReference type="EMBL" id="MFLA01000030">
    <property type="protein sequence ID" value="OGG58700.1"/>
    <property type="molecule type" value="Genomic_DNA"/>
</dbReference>
<evidence type="ECO:0000256" key="2">
    <source>
        <dbReference type="SAM" id="Phobius"/>
    </source>
</evidence>
<evidence type="ECO:0000259" key="3">
    <source>
        <dbReference type="Pfam" id="PF07705"/>
    </source>
</evidence>
<dbReference type="Pfam" id="PF07705">
    <property type="entry name" value="CARDB"/>
    <property type="match status" value="1"/>
</dbReference>